<proteinExistence type="predicted"/>
<comment type="caution">
    <text evidence="1">The sequence shown here is derived from an EMBL/GenBank/DDBJ whole genome shotgun (WGS) entry which is preliminary data.</text>
</comment>
<accession>A0A7V8JTG1</accession>
<name>A0A7V8JTG1_9BURK</name>
<reference evidence="2" key="1">
    <citation type="journal article" date="2020" name="MBio">
        <title>Horizontal gene transfer to a defensive symbiont with a reduced genome amongst a multipartite beetle microbiome.</title>
        <authorList>
            <person name="Waterworth S.C."/>
            <person name="Florez L.V."/>
            <person name="Rees E.R."/>
            <person name="Hertweck C."/>
            <person name="Kaltenpoth M."/>
            <person name="Kwan J.C."/>
        </authorList>
    </citation>
    <scope>NUCLEOTIDE SEQUENCE [LARGE SCALE GENOMIC DNA]</scope>
</reference>
<dbReference type="EMBL" id="WNDX01000087">
    <property type="protein sequence ID" value="KAF1042311.1"/>
    <property type="molecule type" value="Genomic_DNA"/>
</dbReference>
<sequence>MPIMKAKAADTPSDSRNTQIAAMAVLAESQLREAGVRVTQARVNVLGALLETRSAASHQDIRISRIASPAWTASRSIARSIA</sequence>
<protein>
    <submittedName>
        <fullName evidence="1">Uncharacterized protein</fullName>
    </submittedName>
</protein>
<dbReference type="Proteomes" id="UP000462435">
    <property type="component" value="Unassembled WGS sequence"/>
</dbReference>
<dbReference type="AlphaFoldDB" id="A0A7V8JTG1"/>
<organism evidence="1 2">
    <name type="scientific">Herbaspirillum frisingense</name>
    <dbReference type="NCBI Taxonomy" id="92645"/>
    <lineage>
        <taxon>Bacteria</taxon>
        <taxon>Pseudomonadati</taxon>
        <taxon>Pseudomonadota</taxon>
        <taxon>Betaproteobacteria</taxon>
        <taxon>Burkholderiales</taxon>
        <taxon>Oxalobacteraceae</taxon>
        <taxon>Herbaspirillum</taxon>
    </lineage>
</organism>
<gene>
    <name evidence="1" type="ORF">GAK35_02789</name>
</gene>
<evidence type="ECO:0000313" key="1">
    <source>
        <dbReference type="EMBL" id="KAF1042311.1"/>
    </source>
</evidence>
<evidence type="ECO:0000313" key="2">
    <source>
        <dbReference type="Proteomes" id="UP000462435"/>
    </source>
</evidence>